<evidence type="ECO:0000313" key="3">
    <source>
        <dbReference type="Proteomes" id="UP000649617"/>
    </source>
</evidence>
<dbReference type="Proteomes" id="UP000649617">
    <property type="component" value="Unassembled WGS sequence"/>
</dbReference>
<accession>A0A812LTG0</accession>
<evidence type="ECO:0000256" key="1">
    <source>
        <dbReference type="SAM" id="MobiDB-lite"/>
    </source>
</evidence>
<dbReference type="EMBL" id="CAJNIZ010006668">
    <property type="protein sequence ID" value="CAE7251784.1"/>
    <property type="molecule type" value="Genomic_DNA"/>
</dbReference>
<organism evidence="2 3">
    <name type="scientific">Symbiodinium pilosum</name>
    <name type="common">Dinoflagellate</name>
    <dbReference type="NCBI Taxonomy" id="2952"/>
    <lineage>
        <taxon>Eukaryota</taxon>
        <taxon>Sar</taxon>
        <taxon>Alveolata</taxon>
        <taxon>Dinophyceae</taxon>
        <taxon>Suessiales</taxon>
        <taxon>Symbiodiniaceae</taxon>
        <taxon>Symbiodinium</taxon>
    </lineage>
</organism>
<dbReference type="AlphaFoldDB" id="A0A812LTG0"/>
<sequence length="59" mass="6292">MTERNDPKVIKTIIKGLESRDEGERNSVAWKLRNAADGDDELAPTGSPCGRAHSARGGG</sequence>
<reference evidence="2" key="1">
    <citation type="submission" date="2021-02" db="EMBL/GenBank/DDBJ databases">
        <authorList>
            <person name="Dougan E. K."/>
            <person name="Rhodes N."/>
            <person name="Thang M."/>
            <person name="Chan C."/>
        </authorList>
    </citation>
    <scope>NUCLEOTIDE SEQUENCE</scope>
</reference>
<name>A0A812LTG0_SYMPI</name>
<feature type="region of interest" description="Disordered" evidence="1">
    <location>
        <begin position="35"/>
        <end position="59"/>
    </location>
</feature>
<evidence type="ECO:0000313" key="2">
    <source>
        <dbReference type="EMBL" id="CAE7251784.1"/>
    </source>
</evidence>
<protein>
    <submittedName>
        <fullName evidence="2">Uncharacterized protein</fullName>
    </submittedName>
</protein>
<comment type="caution">
    <text evidence="2">The sequence shown here is derived from an EMBL/GenBank/DDBJ whole genome shotgun (WGS) entry which is preliminary data.</text>
</comment>
<gene>
    <name evidence="2" type="ORF">SPIL2461_LOCUS4892</name>
</gene>
<keyword evidence="3" id="KW-1185">Reference proteome</keyword>
<proteinExistence type="predicted"/>